<name>A0AAN6V0V2_9PEZI</name>
<evidence type="ECO:0000313" key="9">
    <source>
        <dbReference type="EMBL" id="KAK4142619.1"/>
    </source>
</evidence>
<accession>A0AAN6V0V2</accession>
<gene>
    <name evidence="9" type="ORF">C8A04DRAFT_29748</name>
</gene>
<dbReference type="SUPFAM" id="SSF57959">
    <property type="entry name" value="Leucine zipper domain"/>
    <property type="match status" value="1"/>
</dbReference>
<evidence type="ECO:0000256" key="7">
    <source>
        <dbReference type="SAM" id="MobiDB-lite"/>
    </source>
</evidence>
<dbReference type="PANTHER" id="PTHR47416">
    <property type="entry name" value="BASIC-LEUCINE ZIPPER TRANSCRIPTION FACTOR F-RELATED"/>
    <property type="match status" value="1"/>
</dbReference>
<proteinExistence type="inferred from homology"/>
<evidence type="ECO:0000259" key="8">
    <source>
        <dbReference type="PROSITE" id="PS50217"/>
    </source>
</evidence>
<dbReference type="AlphaFoldDB" id="A0AAN6V0V2"/>
<dbReference type="GO" id="GO:0003677">
    <property type="term" value="F:DNA binding"/>
    <property type="evidence" value="ECO:0007669"/>
    <property type="project" value="UniProtKB-KW"/>
</dbReference>
<evidence type="ECO:0000256" key="6">
    <source>
        <dbReference type="ARBA" id="ARBA00023242"/>
    </source>
</evidence>
<keyword evidence="5" id="KW-0804">Transcription</keyword>
<sequence length="635" mass="70062">MVSAFQMQSFYRTPLSVETNAQKFFEEEDGNILDENILDQSALDSGLEMSPPMAESRRDSFGVTPSIFSPKTEDWQSVEMQSVPSNNPFFEAAQSNNPFLRMDQNQQAAYQSHANNWPMTSSGSATPQLQAFDGLPVEYDANNLNMFHRSGNMQTATPFTTPANPVAMFQQLGHAAPQSIPTSPQKEAWMGQDLKAQALKRPRPASPIIRSHNELRRGDGIRKKNARFDIPAERNLSNIDQLISQSTDEQEIKELKQQKRLLRNRQAALDSRQRKKQHTERLEDEKKQFTEVIGSLEDTIAKMERDMQKLSMEKQNYESYIHELERKQEDMISEHTIETGELRKKISVLTNEVQSMGRASTTASGFPGAFSEMDGMTMDCSWDNMPMFGDFPMEQGTPEVKQEMQIVAANKKSEVSLSDSEKPAQQGGLLFMLFLVGAFVLSSRSSTPSIPRVSEDVRAASATLLENVLKDAGVSQVASSLQAMAPQPSGTAAANWAQASAAAQQSSSLSMSAPMVDNAVAPSVLGEMADALTRPSEQQTNEQIFSLSAAQYNDLTSQDFLQQAATSAERSTSQGRRNLAEALATMRSSGKQSSAAEVYTRSLLWDQIPGDVVRTFARMVAESNNAAAVSGEDRA</sequence>
<keyword evidence="6" id="KW-0539">Nucleus</keyword>
<dbReference type="Gene3D" id="1.20.5.170">
    <property type="match status" value="1"/>
</dbReference>
<reference evidence="9" key="1">
    <citation type="journal article" date="2023" name="Mol. Phylogenet. Evol.">
        <title>Genome-scale phylogeny and comparative genomics of the fungal order Sordariales.</title>
        <authorList>
            <person name="Hensen N."/>
            <person name="Bonometti L."/>
            <person name="Westerberg I."/>
            <person name="Brannstrom I.O."/>
            <person name="Guillou S."/>
            <person name="Cros-Aarteil S."/>
            <person name="Calhoun S."/>
            <person name="Haridas S."/>
            <person name="Kuo A."/>
            <person name="Mondo S."/>
            <person name="Pangilinan J."/>
            <person name="Riley R."/>
            <person name="LaButti K."/>
            <person name="Andreopoulos B."/>
            <person name="Lipzen A."/>
            <person name="Chen C."/>
            <person name="Yan M."/>
            <person name="Daum C."/>
            <person name="Ng V."/>
            <person name="Clum A."/>
            <person name="Steindorff A."/>
            <person name="Ohm R.A."/>
            <person name="Martin F."/>
            <person name="Silar P."/>
            <person name="Natvig D.O."/>
            <person name="Lalanne C."/>
            <person name="Gautier V."/>
            <person name="Ament-Velasquez S.L."/>
            <person name="Kruys A."/>
            <person name="Hutchinson M.I."/>
            <person name="Powell A.J."/>
            <person name="Barry K."/>
            <person name="Miller A.N."/>
            <person name="Grigoriev I.V."/>
            <person name="Debuchy R."/>
            <person name="Gladieux P."/>
            <person name="Hiltunen Thoren M."/>
            <person name="Johannesson H."/>
        </authorList>
    </citation>
    <scope>NUCLEOTIDE SEQUENCE</scope>
    <source>
        <strain evidence="9">CBS 141.50</strain>
    </source>
</reference>
<dbReference type="PROSITE" id="PS50217">
    <property type="entry name" value="BZIP"/>
    <property type="match status" value="1"/>
</dbReference>
<dbReference type="RefSeq" id="XP_062635990.1">
    <property type="nucleotide sequence ID" value="XM_062781117.1"/>
</dbReference>
<dbReference type="GO" id="GO:0003700">
    <property type="term" value="F:DNA-binding transcription factor activity"/>
    <property type="evidence" value="ECO:0007669"/>
    <property type="project" value="InterPro"/>
</dbReference>
<dbReference type="GeneID" id="87817730"/>
<feature type="region of interest" description="Disordered" evidence="7">
    <location>
        <begin position="267"/>
        <end position="286"/>
    </location>
</feature>
<keyword evidence="4" id="KW-0238">DNA-binding</keyword>
<dbReference type="Pfam" id="PF00170">
    <property type="entry name" value="bZIP_1"/>
    <property type="match status" value="1"/>
</dbReference>
<evidence type="ECO:0000256" key="5">
    <source>
        <dbReference type="ARBA" id="ARBA00023163"/>
    </source>
</evidence>
<dbReference type="Proteomes" id="UP001302676">
    <property type="component" value="Unassembled WGS sequence"/>
</dbReference>
<comment type="similarity">
    <text evidence="2">Belongs to the bZIP family.</text>
</comment>
<evidence type="ECO:0000256" key="3">
    <source>
        <dbReference type="ARBA" id="ARBA00023015"/>
    </source>
</evidence>
<dbReference type="InterPro" id="IPR004827">
    <property type="entry name" value="bZIP"/>
</dbReference>
<reference evidence="9" key="2">
    <citation type="submission" date="2023-05" db="EMBL/GenBank/DDBJ databases">
        <authorList>
            <consortium name="Lawrence Berkeley National Laboratory"/>
            <person name="Steindorff A."/>
            <person name="Hensen N."/>
            <person name="Bonometti L."/>
            <person name="Westerberg I."/>
            <person name="Brannstrom I.O."/>
            <person name="Guillou S."/>
            <person name="Cros-Aarteil S."/>
            <person name="Calhoun S."/>
            <person name="Haridas S."/>
            <person name="Kuo A."/>
            <person name="Mondo S."/>
            <person name="Pangilinan J."/>
            <person name="Riley R."/>
            <person name="Labutti K."/>
            <person name="Andreopoulos B."/>
            <person name="Lipzen A."/>
            <person name="Chen C."/>
            <person name="Yanf M."/>
            <person name="Daum C."/>
            <person name="Ng V."/>
            <person name="Clum A."/>
            <person name="Ohm R."/>
            <person name="Martin F."/>
            <person name="Silar P."/>
            <person name="Natvig D."/>
            <person name="Lalanne C."/>
            <person name="Gautier V."/>
            <person name="Ament-Velasquez S.L."/>
            <person name="Kruys A."/>
            <person name="Hutchinson M.I."/>
            <person name="Powell A.J."/>
            <person name="Barry K."/>
            <person name="Miller A.N."/>
            <person name="Grigoriev I.V."/>
            <person name="Debuchy R."/>
            <person name="Gladieux P."/>
            <person name="Thoren M.H."/>
            <person name="Johannesson H."/>
        </authorList>
    </citation>
    <scope>NUCLEOTIDE SEQUENCE</scope>
    <source>
        <strain evidence="9">CBS 141.50</strain>
    </source>
</reference>
<dbReference type="InterPro" id="IPR046347">
    <property type="entry name" value="bZIP_sf"/>
</dbReference>
<comment type="subcellular location">
    <subcellularLocation>
        <location evidence="1">Nucleus</location>
    </subcellularLocation>
</comment>
<dbReference type="CDD" id="cd14704">
    <property type="entry name" value="bZIP_HY5-like"/>
    <property type="match status" value="1"/>
</dbReference>
<dbReference type="PANTHER" id="PTHR47416:SF8">
    <property type="entry name" value="BASIC-LEUCINE ZIPPER TRANSCRIPTION FACTOR E-RELATED"/>
    <property type="match status" value="1"/>
</dbReference>
<evidence type="ECO:0000256" key="4">
    <source>
        <dbReference type="ARBA" id="ARBA00023125"/>
    </source>
</evidence>
<protein>
    <recommendedName>
        <fullName evidence="8">BZIP domain-containing protein</fullName>
    </recommendedName>
</protein>
<comment type="caution">
    <text evidence="9">The sequence shown here is derived from an EMBL/GenBank/DDBJ whole genome shotgun (WGS) entry which is preliminary data.</text>
</comment>
<evidence type="ECO:0000256" key="1">
    <source>
        <dbReference type="ARBA" id="ARBA00004123"/>
    </source>
</evidence>
<keyword evidence="3" id="KW-0805">Transcription regulation</keyword>
<keyword evidence="10" id="KW-1185">Reference proteome</keyword>
<organism evidence="9 10">
    <name type="scientific">Dichotomopilus funicola</name>
    <dbReference type="NCBI Taxonomy" id="1934379"/>
    <lineage>
        <taxon>Eukaryota</taxon>
        <taxon>Fungi</taxon>
        <taxon>Dikarya</taxon>
        <taxon>Ascomycota</taxon>
        <taxon>Pezizomycotina</taxon>
        <taxon>Sordariomycetes</taxon>
        <taxon>Sordariomycetidae</taxon>
        <taxon>Sordariales</taxon>
        <taxon>Chaetomiaceae</taxon>
        <taxon>Dichotomopilus</taxon>
    </lineage>
</organism>
<evidence type="ECO:0000256" key="2">
    <source>
        <dbReference type="ARBA" id="ARBA00007163"/>
    </source>
</evidence>
<dbReference type="EMBL" id="MU853595">
    <property type="protein sequence ID" value="KAK4142619.1"/>
    <property type="molecule type" value="Genomic_DNA"/>
</dbReference>
<dbReference type="GO" id="GO:0005634">
    <property type="term" value="C:nucleus"/>
    <property type="evidence" value="ECO:0007669"/>
    <property type="project" value="UniProtKB-SubCell"/>
</dbReference>
<dbReference type="SMART" id="SM00338">
    <property type="entry name" value="BRLZ"/>
    <property type="match status" value="1"/>
</dbReference>
<feature type="domain" description="BZIP" evidence="8">
    <location>
        <begin position="254"/>
        <end position="317"/>
    </location>
</feature>
<evidence type="ECO:0000313" key="10">
    <source>
        <dbReference type="Proteomes" id="UP001302676"/>
    </source>
</evidence>